<evidence type="ECO:0000313" key="1">
    <source>
        <dbReference type="EMBL" id="AOT61505.1"/>
    </source>
</evidence>
<accession>A0A1D8G7S7</accession>
<gene>
    <name evidence="1" type="ORF">A4G23_04393</name>
</gene>
<protein>
    <submittedName>
        <fullName evidence="1">Uncharacterized protein</fullName>
    </submittedName>
</protein>
<dbReference type="AlphaFoldDB" id="A0A1D8G7S7"/>
<proteinExistence type="predicted"/>
<dbReference type="Proteomes" id="UP000095349">
    <property type="component" value="Chromosome"/>
</dbReference>
<sequence>MLCAWSSVNHCDGLTAILGRSMLRHGVTARTSSSTAARIMEDVRL</sequence>
<organism evidence="1 2">
    <name type="scientific">Streptomyces rubrolavendulae</name>
    <dbReference type="NCBI Taxonomy" id="285473"/>
    <lineage>
        <taxon>Bacteria</taxon>
        <taxon>Bacillati</taxon>
        <taxon>Actinomycetota</taxon>
        <taxon>Actinomycetes</taxon>
        <taxon>Kitasatosporales</taxon>
        <taxon>Streptomycetaceae</taxon>
        <taxon>Streptomyces</taxon>
    </lineage>
</organism>
<evidence type="ECO:0000313" key="2">
    <source>
        <dbReference type="Proteomes" id="UP000095349"/>
    </source>
</evidence>
<dbReference type="KEGG" id="srn:A4G23_04393"/>
<keyword evidence="2" id="KW-1185">Reference proteome</keyword>
<reference evidence="1 2" key="1">
    <citation type="submission" date="2016-09" db="EMBL/GenBank/DDBJ databases">
        <title>Streptomyces rubrolavendulae MJM4426 Genome sequencing and assembly.</title>
        <authorList>
            <person name="Kim J.-G."/>
        </authorList>
    </citation>
    <scope>NUCLEOTIDE SEQUENCE [LARGE SCALE GENOMIC DNA]</scope>
    <source>
        <strain evidence="1 2">MJM4426</strain>
    </source>
</reference>
<dbReference type="EMBL" id="CP017316">
    <property type="protein sequence ID" value="AOT61505.1"/>
    <property type="molecule type" value="Genomic_DNA"/>
</dbReference>
<name>A0A1D8G7S7_9ACTN</name>